<evidence type="ECO:0000313" key="1">
    <source>
        <dbReference type="EMBL" id="KQL59423.1"/>
    </source>
</evidence>
<name>A0A0Q3X7W9_AMAAE</name>
<dbReference type="Proteomes" id="UP000051836">
    <property type="component" value="Unassembled WGS sequence"/>
</dbReference>
<comment type="caution">
    <text evidence="1">The sequence shown here is derived from an EMBL/GenBank/DDBJ whole genome shotgun (WGS) entry which is preliminary data.</text>
</comment>
<organism evidence="1 2">
    <name type="scientific">Amazona aestiva</name>
    <name type="common">Blue-fronted Amazon parrot</name>
    <dbReference type="NCBI Taxonomy" id="12930"/>
    <lineage>
        <taxon>Eukaryota</taxon>
        <taxon>Metazoa</taxon>
        <taxon>Chordata</taxon>
        <taxon>Craniata</taxon>
        <taxon>Vertebrata</taxon>
        <taxon>Euteleostomi</taxon>
        <taxon>Archelosauria</taxon>
        <taxon>Archosauria</taxon>
        <taxon>Dinosauria</taxon>
        <taxon>Saurischia</taxon>
        <taxon>Theropoda</taxon>
        <taxon>Coelurosauria</taxon>
        <taxon>Aves</taxon>
        <taxon>Neognathae</taxon>
        <taxon>Neoaves</taxon>
        <taxon>Telluraves</taxon>
        <taxon>Australaves</taxon>
        <taxon>Psittaciformes</taxon>
        <taxon>Psittacidae</taxon>
        <taxon>Amazona</taxon>
    </lineage>
</organism>
<dbReference type="AlphaFoldDB" id="A0A0Q3X7W9"/>
<evidence type="ECO:0000313" key="2">
    <source>
        <dbReference type="Proteomes" id="UP000051836"/>
    </source>
</evidence>
<dbReference type="EMBL" id="LMAW01000336">
    <property type="protein sequence ID" value="KQL59423.1"/>
    <property type="molecule type" value="Genomic_DNA"/>
</dbReference>
<gene>
    <name evidence="1" type="ORF">AAES_26826</name>
</gene>
<keyword evidence="2" id="KW-1185">Reference proteome</keyword>
<reference evidence="1 2" key="1">
    <citation type="submission" date="2015-10" db="EMBL/GenBank/DDBJ databases">
        <authorList>
            <person name="Gilbert D.G."/>
        </authorList>
    </citation>
    <scope>NUCLEOTIDE SEQUENCE [LARGE SCALE GENOMIC DNA]</scope>
    <source>
        <strain evidence="1">FVVF132</strain>
    </source>
</reference>
<protein>
    <submittedName>
        <fullName evidence="1">Uncharacterized protein</fullName>
    </submittedName>
</protein>
<proteinExistence type="predicted"/>
<accession>A0A0Q3X7W9</accession>
<sequence length="77" mass="8985">MHVILLTLWELTRYFPFEKQCNSTEKSMQHSNLCDPPPGRLPEQVRRSGQEQLCTNQRGIQGLWQAKKKRSNIGNEC</sequence>